<gene>
    <name evidence="2" type="ORF">NTEN_LOCUS17835</name>
</gene>
<proteinExistence type="predicted"/>
<reference evidence="2 3" key="1">
    <citation type="submission" date="2020-02" db="EMBL/GenBank/DDBJ databases">
        <authorList>
            <person name="Ferguson B K."/>
        </authorList>
    </citation>
    <scope>NUCLEOTIDE SEQUENCE [LARGE SCALE GENOMIC DNA]</scope>
</reference>
<dbReference type="Proteomes" id="UP000479000">
    <property type="component" value="Unassembled WGS sequence"/>
</dbReference>
<evidence type="ECO:0000256" key="1">
    <source>
        <dbReference type="SAM" id="MobiDB-lite"/>
    </source>
</evidence>
<feature type="compositionally biased region" description="Polar residues" evidence="1">
    <location>
        <begin position="99"/>
        <end position="112"/>
    </location>
</feature>
<name>A0A6H5HBF7_9HEMI</name>
<accession>A0A6H5HBF7</accession>
<sequence>TYIAQADLTSRIKSNHQYPARMSHIRLTSGRGQHVSGYHPKTDATIAALIAQDSLETFIKIPYQNRMKLRKNHQTPTKSRRRRPQSQQTKPPKTHQTKHNINNPTRPSSLTL</sequence>
<dbReference type="EMBL" id="CADCXU010026304">
    <property type="protein sequence ID" value="CAB0013224.1"/>
    <property type="molecule type" value="Genomic_DNA"/>
</dbReference>
<feature type="non-terminal residue" evidence="2">
    <location>
        <position position="1"/>
    </location>
</feature>
<dbReference type="AlphaFoldDB" id="A0A6H5HBF7"/>
<feature type="region of interest" description="Disordered" evidence="1">
    <location>
        <begin position="64"/>
        <end position="112"/>
    </location>
</feature>
<evidence type="ECO:0000313" key="3">
    <source>
        <dbReference type="Proteomes" id="UP000479000"/>
    </source>
</evidence>
<evidence type="ECO:0000313" key="2">
    <source>
        <dbReference type="EMBL" id="CAB0013224.1"/>
    </source>
</evidence>
<keyword evidence="3" id="KW-1185">Reference proteome</keyword>
<feature type="compositionally biased region" description="Basic residues" evidence="1">
    <location>
        <begin position="67"/>
        <end position="84"/>
    </location>
</feature>
<protein>
    <submittedName>
        <fullName evidence="2">Uncharacterized protein</fullName>
    </submittedName>
</protein>
<organism evidence="2 3">
    <name type="scientific">Nesidiocoris tenuis</name>
    <dbReference type="NCBI Taxonomy" id="355587"/>
    <lineage>
        <taxon>Eukaryota</taxon>
        <taxon>Metazoa</taxon>
        <taxon>Ecdysozoa</taxon>
        <taxon>Arthropoda</taxon>
        <taxon>Hexapoda</taxon>
        <taxon>Insecta</taxon>
        <taxon>Pterygota</taxon>
        <taxon>Neoptera</taxon>
        <taxon>Paraneoptera</taxon>
        <taxon>Hemiptera</taxon>
        <taxon>Heteroptera</taxon>
        <taxon>Panheteroptera</taxon>
        <taxon>Cimicomorpha</taxon>
        <taxon>Miridae</taxon>
        <taxon>Dicyphina</taxon>
        <taxon>Nesidiocoris</taxon>
    </lineage>
</organism>